<dbReference type="Proteomes" id="UP000321080">
    <property type="component" value="Unassembled WGS sequence"/>
</dbReference>
<evidence type="ECO:0000313" key="5">
    <source>
        <dbReference type="EMBL" id="TXG35727.1"/>
    </source>
</evidence>
<keyword evidence="3" id="KW-0812">Transmembrane</keyword>
<dbReference type="PROSITE" id="PS50125">
    <property type="entry name" value="GUANYLATE_CYCLASE_2"/>
    <property type="match status" value="1"/>
</dbReference>
<feature type="repeat" description="TPR" evidence="1">
    <location>
        <begin position="450"/>
        <end position="483"/>
    </location>
</feature>
<dbReference type="GO" id="GO:0009190">
    <property type="term" value="P:cyclic nucleotide biosynthetic process"/>
    <property type="evidence" value="ECO:0007669"/>
    <property type="project" value="InterPro"/>
</dbReference>
<evidence type="ECO:0000256" key="1">
    <source>
        <dbReference type="PROSITE-ProRule" id="PRU00339"/>
    </source>
</evidence>
<feature type="coiled-coil region" evidence="2">
    <location>
        <begin position="428"/>
        <end position="479"/>
    </location>
</feature>
<dbReference type="SUPFAM" id="SSF55073">
    <property type="entry name" value="Nucleotide cyclase"/>
    <property type="match status" value="1"/>
</dbReference>
<dbReference type="SMART" id="SM00044">
    <property type="entry name" value="CYCc"/>
    <property type="match status" value="1"/>
</dbReference>
<feature type="domain" description="Guanylate cyclase" evidence="4">
    <location>
        <begin position="9"/>
        <end position="116"/>
    </location>
</feature>
<dbReference type="PANTHER" id="PTHR43081:SF1">
    <property type="entry name" value="ADENYLATE CYCLASE, TERMINAL-DIFFERENTIATION SPECIFIC"/>
    <property type="match status" value="1"/>
</dbReference>
<dbReference type="PANTHER" id="PTHR43081">
    <property type="entry name" value="ADENYLATE CYCLASE, TERMINAL-DIFFERENTIATION SPECIFIC-RELATED"/>
    <property type="match status" value="1"/>
</dbReference>
<proteinExistence type="predicted"/>
<keyword evidence="1" id="KW-0802">TPR repeat</keyword>
<accession>A0A5C7GGA8</accession>
<dbReference type="Pfam" id="PF00211">
    <property type="entry name" value="Guanylate_cyc"/>
    <property type="match status" value="1"/>
</dbReference>
<dbReference type="GO" id="GO:0004016">
    <property type="term" value="F:adenylate cyclase activity"/>
    <property type="evidence" value="ECO:0007669"/>
    <property type="project" value="UniProtKB-ARBA"/>
</dbReference>
<dbReference type="OrthoDB" id="9779074at2"/>
<dbReference type="PROSITE" id="PS50005">
    <property type="entry name" value="TPR"/>
    <property type="match status" value="1"/>
</dbReference>
<dbReference type="RefSeq" id="WP_147769332.1">
    <property type="nucleotide sequence ID" value="NZ_VRKQ01000016.1"/>
</dbReference>
<dbReference type="SMART" id="SM00028">
    <property type="entry name" value="TPR"/>
    <property type="match status" value="1"/>
</dbReference>
<dbReference type="InterPro" id="IPR001054">
    <property type="entry name" value="A/G_cyclase"/>
</dbReference>
<dbReference type="InterPro" id="IPR050697">
    <property type="entry name" value="Adenylyl/Guanylyl_Cyclase_3/4"/>
</dbReference>
<dbReference type="InterPro" id="IPR019734">
    <property type="entry name" value="TPR_rpt"/>
</dbReference>
<keyword evidence="6" id="KW-1185">Reference proteome</keyword>
<dbReference type="AlphaFoldDB" id="A0A5C7GGA8"/>
<evidence type="ECO:0000313" key="6">
    <source>
        <dbReference type="Proteomes" id="UP000321080"/>
    </source>
</evidence>
<name>A0A5C7GGA8_9FLAO</name>
<dbReference type="InterPro" id="IPR011990">
    <property type="entry name" value="TPR-like_helical_dom_sf"/>
</dbReference>
<comment type="caution">
    <text evidence="5">The sequence shown here is derived from an EMBL/GenBank/DDBJ whole genome shotgun (WGS) entry which is preliminary data.</text>
</comment>
<evidence type="ECO:0000256" key="2">
    <source>
        <dbReference type="SAM" id="Coils"/>
    </source>
</evidence>
<reference evidence="5 6" key="1">
    <citation type="submission" date="2019-08" db="EMBL/GenBank/DDBJ databases">
        <title>Seonamhaeicola sediminis sp. nov., isolated from marine sediment.</title>
        <authorList>
            <person name="Cao W.R."/>
        </authorList>
    </citation>
    <scope>NUCLEOTIDE SEQUENCE [LARGE SCALE GENOMIC DNA]</scope>
    <source>
        <strain evidence="5 6">1505</strain>
    </source>
</reference>
<dbReference type="CDD" id="cd07302">
    <property type="entry name" value="CHD"/>
    <property type="match status" value="1"/>
</dbReference>
<dbReference type="Gene3D" id="3.30.70.1230">
    <property type="entry name" value="Nucleotide cyclase"/>
    <property type="match status" value="1"/>
</dbReference>
<keyword evidence="2" id="KW-0175">Coiled coil</keyword>
<keyword evidence="3" id="KW-1133">Transmembrane helix</keyword>
<dbReference type="Gene3D" id="1.25.40.10">
    <property type="entry name" value="Tetratricopeptide repeat domain"/>
    <property type="match status" value="2"/>
</dbReference>
<keyword evidence="3" id="KW-0472">Membrane</keyword>
<dbReference type="GO" id="GO:0035556">
    <property type="term" value="P:intracellular signal transduction"/>
    <property type="evidence" value="ECO:0007669"/>
    <property type="project" value="InterPro"/>
</dbReference>
<evidence type="ECO:0000259" key="4">
    <source>
        <dbReference type="PROSITE" id="PS50125"/>
    </source>
</evidence>
<dbReference type="InterPro" id="IPR029787">
    <property type="entry name" value="Nucleotide_cyclase"/>
</dbReference>
<evidence type="ECO:0000256" key="3">
    <source>
        <dbReference type="SAM" id="Phobius"/>
    </source>
</evidence>
<dbReference type="EMBL" id="VRKQ01000016">
    <property type="protein sequence ID" value="TXG35727.1"/>
    <property type="molecule type" value="Genomic_DNA"/>
</dbReference>
<feature type="transmembrane region" description="Helical" evidence="3">
    <location>
        <begin position="196"/>
        <end position="213"/>
    </location>
</feature>
<organism evidence="5 6">
    <name type="scientific">Seonamhaeicola maritimus</name>
    <dbReference type="NCBI Taxonomy" id="2591822"/>
    <lineage>
        <taxon>Bacteria</taxon>
        <taxon>Pseudomonadati</taxon>
        <taxon>Bacteroidota</taxon>
        <taxon>Flavobacteriia</taxon>
        <taxon>Flavobacteriales</taxon>
        <taxon>Flavobacteriaceae</taxon>
    </lineage>
</organism>
<protein>
    <recommendedName>
        <fullName evidence="4">Guanylate cyclase domain-containing protein</fullName>
    </recommendedName>
</protein>
<dbReference type="Gene3D" id="3.40.50.10070">
    <property type="entry name" value="TolB, N-terminal domain"/>
    <property type="match status" value="1"/>
</dbReference>
<dbReference type="SUPFAM" id="SSF48452">
    <property type="entry name" value="TPR-like"/>
    <property type="match status" value="1"/>
</dbReference>
<gene>
    <name evidence="5" type="ORF">FUA22_14610</name>
</gene>
<sequence>MSKNRQLAAIMFTDIEGYTSLMQYDEKEAVLVRERHRTAFEMTTEAFNGRIIQYFGDGTLSIFKSTVEAVDCAIELQKAFLEEPKIPVRIGIHVGDIIRSKDDIIGDAVNVASRIESCAVAGSVLISDKVHDQIRSHKHIQSKFLDAYELKNVDDAMPIFAIANNGLVVPKPEDVKGKLKEKKEKYKPPFYKRKSSLIWLVALIALVVFALNIKSIKITTNNSVKELSIAVLPFDNLSSDEDAEFFRDGITEDILTQLSKLKEIRVISRTSVMQYKETEKTIPEIAEELGVSYILEGSIRKYGDDIRISAQLINAYNDEHLWAQNYDKTITNVFTVQTEVSKEIVNALELNLSFEEQKSLSNIATQNIDAYKLFLEGRSEADKRNSESISKSITLYKEAVVLDSNYAEAYAEIANSIYLETYYSGRDVNEASELAREYLNKAEQISSEVPRIYSVRGFINNIEGKHEEAEEAFQKAIKLSPNDLTTRHQYATFYYYSRQYDRMLVQARIAYKLDPLSFAVANNYATALAYTHKYEEAEMIMKKVEKLGKENNQFVINRTYFRIYTDQEKYKEAIEPLKYLVSEENVYNRFLGFSYAKVGDTANAFRIIDTIRLVARPQEKSQQLAVVFAGLGVRDSVLYHIDTVRNKQTATLRREVPEFFRFLKDDPEFKELLKTHGITEN</sequence>